<dbReference type="EMBL" id="UINC01027472">
    <property type="protein sequence ID" value="SVB06772.1"/>
    <property type="molecule type" value="Genomic_DNA"/>
</dbReference>
<dbReference type="AlphaFoldDB" id="A0A382B0E0"/>
<reference evidence="1" key="1">
    <citation type="submission" date="2018-05" db="EMBL/GenBank/DDBJ databases">
        <authorList>
            <person name="Lanie J.A."/>
            <person name="Ng W.-L."/>
            <person name="Kazmierczak K.M."/>
            <person name="Andrzejewski T.M."/>
            <person name="Davidsen T.M."/>
            <person name="Wayne K.J."/>
            <person name="Tettelin H."/>
            <person name="Glass J.I."/>
            <person name="Rusch D."/>
            <person name="Podicherti R."/>
            <person name="Tsui H.-C.T."/>
            <person name="Winkler M.E."/>
        </authorList>
    </citation>
    <scope>NUCLEOTIDE SEQUENCE</scope>
</reference>
<organism evidence="1">
    <name type="scientific">marine metagenome</name>
    <dbReference type="NCBI Taxonomy" id="408172"/>
    <lineage>
        <taxon>unclassified sequences</taxon>
        <taxon>metagenomes</taxon>
        <taxon>ecological metagenomes</taxon>
    </lineage>
</organism>
<evidence type="ECO:0000313" key="1">
    <source>
        <dbReference type="EMBL" id="SVB06772.1"/>
    </source>
</evidence>
<sequence length="87" mass="9580">MKTNKITIAVADIGDWDLDEDRSIAPSIKSALKDHNIEADVDVCEWNAGMAEIYTNSSEADVLKALESENIIDARETILPIKGHRIA</sequence>
<gene>
    <name evidence="1" type="ORF">METZ01_LOCUS159626</name>
</gene>
<proteinExistence type="predicted"/>
<name>A0A382B0E0_9ZZZZ</name>
<accession>A0A382B0E0</accession>
<protein>
    <submittedName>
        <fullName evidence="1">Uncharacterized protein</fullName>
    </submittedName>
</protein>